<sequence>MPAGGFAFTVPPDGLADEAFRVVTPAYGSGSLAELMPSVCAVLGVPGAVDSLGLGGRLDGVDRIGVLLVDGMGAYNLPLMKPLAPVLGDLGGGTLTTGFPSTTPVSLVTVGTGVPPSAHGVLGFTVRRPDGRVLNHVAWADDPDPRQWQPVPTTLELAAAAGVPVTVVSRGLYQGTGLSVAANRGGRYHVADDGTAVAYGMLAALRSGPGLVYGYHPDLDKAGHEDGIGSPAWADAARGVDRILDRIVHDLPSGAALLVIADHGQFNALADGRYDVTAFGPGIVGVAGEPRVRYLWTADGARDDVMAACRAVLGDDAWVLTRDEAITEGWYGPTAPAEAWSGPALGERAGSESSAFRERAGAASPAAGWGQGWMLPEHAARIGDVVIICRNRVIVAASGWEPERAGQLIAYHGSVTAAEMTVPLLIVR</sequence>
<reference evidence="1 2" key="1">
    <citation type="submission" date="2016-10" db="EMBL/GenBank/DDBJ databases">
        <authorList>
            <person name="de Groot N.N."/>
        </authorList>
    </citation>
    <scope>NUCLEOTIDE SEQUENCE [LARGE SCALE GENOMIC DNA]</scope>
    <source>
        <strain evidence="1 2">DSM 43941</strain>
    </source>
</reference>
<dbReference type="Gene3D" id="3.40.720.10">
    <property type="entry name" value="Alkaline Phosphatase, subunit A"/>
    <property type="match status" value="1"/>
</dbReference>
<evidence type="ECO:0000313" key="1">
    <source>
        <dbReference type="EMBL" id="SDT63779.1"/>
    </source>
</evidence>
<protein>
    <submittedName>
        <fullName evidence="1">Type I phosphodiesterase / nucleotide pyrophosphatase</fullName>
    </submittedName>
</protein>
<dbReference type="InterPro" id="IPR002591">
    <property type="entry name" value="Phosphodiest/P_Trfase"/>
</dbReference>
<name>A0A1H2C0S6_9ACTN</name>
<dbReference type="STRING" id="113562.SAMN04489716_5075"/>
<proteinExistence type="predicted"/>
<accession>A0A1H2C0S6</accession>
<dbReference type="AlphaFoldDB" id="A0A1H2C0S6"/>
<evidence type="ECO:0000313" key="2">
    <source>
        <dbReference type="Proteomes" id="UP000198688"/>
    </source>
</evidence>
<organism evidence="1 2">
    <name type="scientific">Actinoplanes derwentensis</name>
    <dbReference type="NCBI Taxonomy" id="113562"/>
    <lineage>
        <taxon>Bacteria</taxon>
        <taxon>Bacillati</taxon>
        <taxon>Actinomycetota</taxon>
        <taxon>Actinomycetes</taxon>
        <taxon>Micromonosporales</taxon>
        <taxon>Micromonosporaceae</taxon>
        <taxon>Actinoplanes</taxon>
    </lineage>
</organism>
<keyword evidence="2" id="KW-1185">Reference proteome</keyword>
<gene>
    <name evidence="1" type="ORF">SAMN04489716_5075</name>
</gene>
<dbReference type="SUPFAM" id="SSF53649">
    <property type="entry name" value="Alkaline phosphatase-like"/>
    <property type="match status" value="1"/>
</dbReference>
<dbReference type="InterPro" id="IPR017850">
    <property type="entry name" value="Alkaline_phosphatase_core_sf"/>
</dbReference>
<dbReference type="Pfam" id="PF01663">
    <property type="entry name" value="Phosphodiest"/>
    <property type="match status" value="1"/>
</dbReference>
<dbReference type="Proteomes" id="UP000198688">
    <property type="component" value="Chromosome I"/>
</dbReference>
<dbReference type="EMBL" id="LT629758">
    <property type="protein sequence ID" value="SDT63779.1"/>
    <property type="molecule type" value="Genomic_DNA"/>
</dbReference>